<dbReference type="EMBL" id="JBHTAJ010000033">
    <property type="protein sequence ID" value="MFC7181581.1"/>
    <property type="molecule type" value="Genomic_DNA"/>
</dbReference>
<evidence type="ECO:0000256" key="3">
    <source>
        <dbReference type="ARBA" id="ARBA00022475"/>
    </source>
</evidence>
<dbReference type="InterPro" id="IPR036259">
    <property type="entry name" value="MFS_trans_sf"/>
</dbReference>
<dbReference type="PANTHER" id="PTHR23517">
    <property type="entry name" value="RESISTANCE PROTEIN MDTM, PUTATIVE-RELATED-RELATED"/>
    <property type="match status" value="1"/>
</dbReference>
<keyword evidence="6 7" id="KW-0472">Membrane</keyword>
<feature type="transmembrane region" description="Helical" evidence="7">
    <location>
        <begin position="124"/>
        <end position="146"/>
    </location>
</feature>
<organism evidence="9 10">
    <name type="scientific">Kitasatospora paranensis</name>
    <dbReference type="NCBI Taxonomy" id="258053"/>
    <lineage>
        <taxon>Bacteria</taxon>
        <taxon>Bacillati</taxon>
        <taxon>Actinomycetota</taxon>
        <taxon>Actinomycetes</taxon>
        <taxon>Kitasatosporales</taxon>
        <taxon>Streptomycetaceae</taxon>
        <taxon>Kitasatospora</taxon>
    </lineage>
</organism>
<evidence type="ECO:0000313" key="10">
    <source>
        <dbReference type="Proteomes" id="UP001596435"/>
    </source>
</evidence>
<keyword evidence="3" id="KW-1003">Cell membrane</keyword>
<dbReference type="InterPro" id="IPR050171">
    <property type="entry name" value="MFS_Transporters"/>
</dbReference>
<proteinExistence type="predicted"/>
<feature type="transmembrane region" description="Helical" evidence="7">
    <location>
        <begin position="63"/>
        <end position="89"/>
    </location>
</feature>
<name>A0ABW2FWF7_9ACTN</name>
<evidence type="ECO:0000256" key="6">
    <source>
        <dbReference type="ARBA" id="ARBA00023136"/>
    </source>
</evidence>
<dbReference type="RefSeq" id="WP_345704383.1">
    <property type="nucleotide sequence ID" value="NZ_BAABKV010000001.1"/>
</dbReference>
<feature type="transmembrane region" description="Helical" evidence="7">
    <location>
        <begin position="206"/>
        <end position="229"/>
    </location>
</feature>
<sequence length="388" mass="38272">MAAALFALMAAAGAPSPLYVLYQQRWHFSAPVLTLVFAVYALALLVALLTVGALSGHVGRRPVLLASLVGEVLAMGVFLSAHGVGLLLAARTVQGLATGAATGAISAALVDLQPSPGSRHGSLVNSIAPTAGLAAGALGAGALAQYASSPTVLVFALLLVVFLALTAALAFLPETVTRRPGALASLRPRISVPAEARPQFRAAVPALVATWATGGLYLSLGGSLAAGVLHIGNHLIGGLTVAVLTGAGAAASLPGSRRAARSVLTVGALVLATGTALTLVALNTGSPGLFFAATAVAGAGFGSTFGGAFRSLAPLVGAERRAELFAAMYTVSYLAFSLPAVVAGALVPVLGLRTTADGYGAAVILLAVAAAGTALWRRAPATAGRPTG</sequence>
<feature type="domain" description="Major facilitator superfamily (MFS) profile" evidence="8">
    <location>
        <begin position="1"/>
        <end position="385"/>
    </location>
</feature>
<evidence type="ECO:0000256" key="1">
    <source>
        <dbReference type="ARBA" id="ARBA00004651"/>
    </source>
</evidence>
<comment type="subcellular location">
    <subcellularLocation>
        <location evidence="1">Cell membrane</location>
        <topology evidence="1">Multi-pass membrane protein</topology>
    </subcellularLocation>
</comment>
<dbReference type="PROSITE" id="PS50850">
    <property type="entry name" value="MFS"/>
    <property type="match status" value="1"/>
</dbReference>
<keyword evidence="10" id="KW-1185">Reference proteome</keyword>
<feature type="transmembrane region" description="Helical" evidence="7">
    <location>
        <begin position="95"/>
        <end position="112"/>
    </location>
</feature>
<accession>A0ABW2FWF7</accession>
<dbReference type="InterPro" id="IPR020846">
    <property type="entry name" value="MFS_dom"/>
</dbReference>
<evidence type="ECO:0000256" key="4">
    <source>
        <dbReference type="ARBA" id="ARBA00022692"/>
    </source>
</evidence>
<dbReference type="Pfam" id="PF07690">
    <property type="entry name" value="MFS_1"/>
    <property type="match status" value="1"/>
</dbReference>
<feature type="transmembrane region" description="Helical" evidence="7">
    <location>
        <begin position="262"/>
        <end position="282"/>
    </location>
</feature>
<evidence type="ECO:0000313" key="9">
    <source>
        <dbReference type="EMBL" id="MFC7181581.1"/>
    </source>
</evidence>
<feature type="transmembrane region" description="Helical" evidence="7">
    <location>
        <begin position="288"/>
        <end position="312"/>
    </location>
</feature>
<dbReference type="InterPro" id="IPR011701">
    <property type="entry name" value="MFS"/>
</dbReference>
<feature type="transmembrane region" description="Helical" evidence="7">
    <location>
        <begin position="235"/>
        <end position="255"/>
    </location>
</feature>
<evidence type="ECO:0000256" key="7">
    <source>
        <dbReference type="SAM" id="Phobius"/>
    </source>
</evidence>
<protein>
    <submittedName>
        <fullName evidence="9">MFS transporter</fullName>
    </submittedName>
</protein>
<feature type="transmembrane region" description="Helical" evidence="7">
    <location>
        <begin position="29"/>
        <end position="51"/>
    </location>
</feature>
<dbReference type="SUPFAM" id="SSF103473">
    <property type="entry name" value="MFS general substrate transporter"/>
    <property type="match status" value="1"/>
</dbReference>
<dbReference type="PANTHER" id="PTHR23517:SF3">
    <property type="entry name" value="INTEGRAL MEMBRANE TRANSPORT PROTEIN"/>
    <property type="match status" value="1"/>
</dbReference>
<evidence type="ECO:0000256" key="2">
    <source>
        <dbReference type="ARBA" id="ARBA00022448"/>
    </source>
</evidence>
<reference evidence="10" key="1">
    <citation type="journal article" date="2019" name="Int. J. Syst. Evol. Microbiol.">
        <title>The Global Catalogue of Microorganisms (GCM) 10K type strain sequencing project: providing services to taxonomists for standard genome sequencing and annotation.</title>
        <authorList>
            <consortium name="The Broad Institute Genomics Platform"/>
            <consortium name="The Broad Institute Genome Sequencing Center for Infectious Disease"/>
            <person name="Wu L."/>
            <person name="Ma J."/>
        </authorList>
    </citation>
    <scope>NUCLEOTIDE SEQUENCE [LARGE SCALE GENOMIC DNA]</scope>
    <source>
        <strain evidence="10">CGMCC 1.12859</strain>
    </source>
</reference>
<keyword evidence="2" id="KW-0813">Transport</keyword>
<comment type="caution">
    <text evidence="9">The sequence shown here is derived from an EMBL/GenBank/DDBJ whole genome shotgun (WGS) entry which is preliminary data.</text>
</comment>
<dbReference type="Gene3D" id="1.20.1250.20">
    <property type="entry name" value="MFS general substrate transporter like domains"/>
    <property type="match status" value="1"/>
</dbReference>
<keyword evidence="4 7" id="KW-0812">Transmembrane</keyword>
<evidence type="ECO:0000259" key="8">
    <source>
        <dbReference type="PROSITE" id="PS50850"/>
    </source>
</evidence>
<feature type="transmembrane region" description="Helical" evidence="7">
    <location>
        <begin position="359"/>
        <end position="376"/>
    </location>
</feature>
<dbReference type="Proteomes" id="UP001596435">
    <property type="component" value="Unassembled WGS sequence"/>
</dbReference>
<feature type="transmembrane region" description="Helical" evidence="7">
    <location>
        <begin position="324"/>
        <end position="347"/>
    </location>
</feature>
<evidence type="ECO:0000256" key="5">
    <source>
        <dbReference type="ARBA" id="ARBA00022989"/>
    </source>
</evidence>
<gene>
    <name evidence="9" type="ORF">ACFQMG_18690</name>
</gene>
<keyword evidence="5 7" id="KW-1133">Transmembrane helix</keyword>
<feature type="transmembrane region" description="Helical" evidence="7">
    <location>
        <begin position="152"/>
        <end position="172"/>
    </location>
</feature>